<evidence type="ECO:0008006" key="4">
    <source>
        <dbReference type="Google" id="ProtNLM"/>
    </source>
</evidence>
<name>A0ABQ1ZXG3_9BACL</name>
<keyword evidence="1" id="KW-0812">Transmembrane</keyword>
<protein>
    <recommendedName>
        <fullName evidence="4">NusG domain-containing protein</fullName>
    </recommendedName>
</protein>
<dbReference type="RefSeq" id="WP_308809925.1">
    <property type="nucleotide sequence ID" value="NZ_BMDD01000004.1"/>
</dbReference>
<dbReference type="Gene3D" id="2.60.320.10">
    <property type="entry name" value="N-utilization substance G protein NusG, insert domain"/>
    <property type="match status" value="1"/>
</dbReference>
<keyword evidence="3" id="KW-1185">Reference proteome</keyword>
<dbReference type="Pfam" id="PF07009">
    <property type="entry name" value="NusG_II"/>
    <property type="match status" value="1"/>
</dbReference>
<proteinExistence type="predicted"/>
<evidence type="ECO:0000313" key="2">
    <source>
        <dbReference type="EMBL" id="GGH81732.1"/>
    </source>
</evidence>
<reference evidence="3" key="1">
    <citation type="journal article" date="2019" name="Int. J. Syst. Evol. Microbiol.">
        <title>The Global Catalogue of Microorganisms (GCM) 10K type strain sequencing project: providing services to taxonomists for standard genome sequencing and annotation.</title>
        <authorList>
            <consortium name="The Broad Institute Genomics Platform"/>
            <consortium name="The Broad Institute Genome Sequencing Center for Infectious Disease"/>
            <person name="Wu L."/>
            <person name="Ma J."/>
        </authorList>
    </citation>
    <scope>NUCLEOTIDE SEQUENCE [LARGE SCALE GENOMIC DNA]</scope>
    <source>
        <strain evidence="3">CCM 8702</strain>
    </source>
</reference>
<gene>
    <name evidence="2" type="ORF">GCM10007362_31980</name>
</gene>
<dbReference type="EMBL" id="BMDD01000004">
    <property type="protein sequence ID" value="GGH81732.1"/>
    <property type="molecule type" value="Genomic_DNA"/>
</dbReference>
<keyword evidence="1" id="KW-0472">Membrane</keyword>
<feature type="transmembrane region" description="Helical" evidence="1">
    <location>
        <begin position="12"/>
        <end position="30"/>
    </location>
</feature>
<comment type="caution">
    <text evidence="2">The sequence shown here is derived from an EMBL/GenBank/DDBJ whole genome shotgun (WGS) entry which is preliminary data.</text>
</comment>
<evidence type="ECO:0000256" key="1">
    <source>
        <dbReference type="SAM" id="Phobius"/>
    </source>
</evidence>
<dbReference type="InterPro" id="IPR038690">
    <property type="entry name" value="NusG_2_sf"/>
</dbReference>
<dbReference type="CDD" id="cd09911">
    <property type="entry name" value="Lin0431_like"/>
    <property type="match status" value="1"/>
</dbReference>
<accession>A0ABQ1ZXG3</accession>
<dbReference type="Proteomes" id="UP000605427">
    <property type="component" value="Unassembled WGS sequence"/>
</dbReference>
<keyword evidence="1" id="KW-1133">Transmembrane helix</keyword>
<evidence type="ECO:0000313" key="3">
    <source>
        <dbReference type="Proteomes" id="UP000605427"/>
    </source>
</evidence>
<organism evidence="2 3">
    <name type="scientific">Saccharibacillus endophyticus</name>
    <dbReference type="NCBI Taxonomy" id="2060666"/>
    <lineage>
        <taxon>Bacteria</taxon>
        <taxon>Bacillati</taxon>
        <taxon>Bacillota</taxon>
        <taxon>Bacilli</taxon>
        <taxon>Bacillales</taxon>
        <taxon>Paenibacillaceae</taxon>
        <taxon>Saccharibacillus</taxon>
    </lineage>
</organism>
<sequence length="135" mass="15011">MKGKMMKRGDLILIGIVVIAALAFIVPRYWGGNESEKNHIENRFVHIEVNGEAYRTLPLTEEEQVVMIKTEDGFNQIKIHNGGVEMIDADCPDELCLGFGFVTRPGQQIVCLPHRVSVFIGVESGEELEVDDVVG</sequence>